<proteinExistence type="predicted"/>
<comment type="caution">
    <text evidence="7">The sequence shown here is derived from an EMBL/GenBank/DDBJ whole genome shotgun (WGS) entry which is preliminary data.</text>
</comment>
<dbReference type="Pfam" id="PF07714">
    <property type="entry name" value="PK_Tyr_Ser-Thr"/>
    <property type="match status" value="1"/>
</dbReference>
<dbReference type="Proteomes" id="UP000234323">
    <property type="component" value="Unassembled WGS sequence"/>
</dbReference>
<dbReference type="EMBL" id="LLXI01001083">
    <property type="protein sequence ID" value="PKY51801.1"/>
    <property type="molecule type" value="Genomic_DNA"/>
</dbReference>
<keyword evidence="3" id="KW-0547">Nucleotide-binding</keyword>
<dbReference type="PANTHER" id="PTHR46716:SF1">
    <property type="entry name" value="MITOGEN-ACTIVATED PROTEIN KINASE KINASE KINASE 7"/>
    <property type="match status" value="1"/>
</dbReference>
<dbReference type="PROSITE" id="PS50011">
    <property type="entry name" value="PROTEIN_KINASE_DOM"/>
    <property type="match status" value="1"/>
</dbReference>
<keyword evidence="2" id="KW-0808">Transferase</keyword>
<dbReference type="PANTHER" id="PTHR46716">
    <property type="entry name" value="MITOGEN-ACTIVATED PROTEIN KINASE KINASE KINASE 7"/>
    <property type="match status" value="1"/>
</dbReference>
<keyword evidence="4" id="KW-0418">Kinase</keyword>
<dbReference type="VEuPathDB" id="FungiDB:RhiirA1_472423"/>
<dbReference type="VEuPathDB" id="FungiDB:FUN_006687"/>
<reference evidence="7 8" key="1">
    <citation type="submission" date="2015-10" db="EMBL/GenBank/DDBJ databases">
        <title>Genome analyses suggest a sexual origin of heterokaryosis in a supposedly ancient asexual fungus.</title>
        <authorList>
            <person name="Ropars J."/>
            <person name="Sedzielewska K."/>
            <person name="Noel J."/>
            <person name="Charron P."/>
            <person name="Farinelli L."/>
            <person name="Marton T."/>
            <person name="Kruger M."/>
            <person name="Pelin A."/>
            <person name="Brachmann A."/>
            <person name="Corradi N."/>
        </authorList>
    </citation>
    <scope>NUCLEOTIDE SEQUENCE [LARGE SCALE GENOMIC DNA]</scope>
    <source>
        <strain evidence="7 8">A4</strain>
    </source>
</reference>
<dbReference type="InterPro" id="IPR011009">
    <property type="entry name" value="Kinase-like_dom_sf"/>
</dbReference>
<evidence type="ECO:0000256" key="4">
    <source>
        <dbReference type="ARBA" id="ARBA00022777"/>
    </source>
</evidence>
<dbReference type="SUPFAM" id="SSF56112">
    <property type="entry name" value="Protein kinase-like (PK-like)"/>
    <property type="match status" value="1"/>
</dbReference>
<keyword evidence="1" id="KW-0723">Serine/threonine-protein kinase</keyword>
<evidence type="ECO:0000256" key="1">
    <source>
        <dbReference type="ARBA" id="ARBA00022527"/>
    </source>
</evidence>
<dbReference type="VEuPathDB" id="FungiDB:RhiirA1_471525"/>
<evidence type="ECO:0000259" key="6">
    <source>
        <dbReference type="PROSITE" id="PS50011"/>
    </source>
</evidence>
<evidence type="ECO:0000256" key="3">
    <source>
        <dbReference type="ARBA" id="ARBA00022741"/>
    </source>
</evidence>
<dbReference type="InterPro" id="IPR001245">
    <property type="entry name" value="Ser-Thr/Tyr_kinase_cat_dom"/>
</dbReference>
<dbReference type="GO" id="GO:0006955">
    <property type="term" value="P:immune response"/>
    <property type="evidence" value="ECO:0007669"/>
    <property type="project" value="TreeGrafter"/>
</dbReference>
<dbReference type="VEuPathDB" id="FungiDB:RhiirFUN_010621"/>
<protein>
    <recommendedName>
        <fullName evidence="6">Protein kinase domain-containing protein</fullName>
    </recommendedName>
</protein>
<dbReference type="VEuPathDB" id="FungiDB:RhiirA1_535242"/>
<dbReference type="GO" id="GO:0004709">
    <property type="term" value="F:MAP kinase kinase kinase activity"/>
    <property type="evidence" value="ECO:0007669"/>
    <property type="project" value="TreeGrafter"/>
</dbReference>
<evidence type="ECO:0000313" key="7">
    <source>
        <dbReference type="EMBL" id="PKY51801.1"/>
    </source>
</evidence>
<name>A0A2I1GYV0_9GLOM</name>
<dbReference type="InterPro" id="IPR000719">
    <property type="entry name" value="Prot_kinase_dom"/>
</dbReference>
<accession>A0A2I1GYV0</accession>
<dbReference type="GO" id="GO:0005524">
    <property type="term" value="F:ATP binding"/>
    <property type="evidence" value="ECO:0007669"/>
    <property type="project" value="UniProtKB-KW"/>
</dbReference>
<evidence type="ECO:0000256" key="5">
    <source>
        <dbReference type="ARBA" id="ARBA00022840"/>
    </source>
</evidence>
<gene>
    <name evidence="7" type="ORF">RhiirA4_469034</name>
</gene>
<dbReference type="GO" id="GO:0007254">
    <property type="term" value="P:JNK cascade"/>
    <property type="evidence" value="ECO:0007669"/>
    <property type="project" value="TreeGrafter"/>
</dbReference>
<evidence type="ECO:0000313" key="8">
    <source>
        <dbReference type="Proteomes" id="UP000234323"/>
    </source>
</evidence>
<dbReference type="VEuPathDB" id="FungiDB:FUN_009784"/>
<evidence type="ECO:0000256" key="2">
    <source>
        <dbReference type="ARBA" id="ARBA00022679"/>
    </source>
</evidence>
<dbReference type="Gene3D" id="1.10.510.10">
    <property type="entry name" value="Transferase(Phosphotransferase) domain 1"/>
    <property type="match status" value="1"/>
</dbReference>
<sequence>MTSKATKVLKNIVSFYRKYNLKVNENSFNPTPKLKSSPVPILFIPFNESEKICNFCGNEYSEASYLRQKFCKNCLSKYLEDDNASVRNIEYNTCLLNNFNENDDVIYLNAHIEYENTSIKRVKYFNQVISKSMPLSSYFESCSCCYKIFSGWIGSTSPISILYLPWWDVSNSCIVCNRTLEFKTDCQKWCSYCIIIYTGCRHCLTTNIIFGITGESQCKKCKRISLITIEMIKIKKIYLEINTDIYKQISNYMNNTDKNSNPLELYKFIKNLDLFPLIFWNSYSQITSLLGNNENSFKPSLPIMFIPFNNNEDECRYCNRKYDKLDSFGPKYYLGLSRPANDIPQDNIIYGVISYIAPEIFKSIKFSKSSDIYCMGMIMWELTTGCKPFANVEHDVGLIYKIIDGKRPNITDDTPEDFANLMKKCWNPDPKVRPSATEVCEFFNSWSNMGMDAEHFDQAEEIRLELIKSKMLGPDFNEKSRPKAIYTSRSITFNTKPNNKLNTFIVD</sequence>
<dbReference type="AlphaFoldDB" id="A0A2I1GYV0"/>
<keyword evidence="8" id="KW-1185">Reference proteome</keyword>
<keyword evidence="5" id="KW-0067">ATP-binding</keyword>
<feature type="domain" description="Protein kinase" evidence="6">
    <location>
        <begin position="142"/>
        <end position="447"/>
    </location>
</feature>
<organism evidence="7 8">
    <name type="scientific">Rhizophagus irregularis</name>
    <dbReference type="NCBI Taxonomy" id="588596"/>
    <lineage>
        <taxon>Eukaryota</taxon>
        <taxon>Fungi</taxon>
        <taxon>Fungi incertae sedis</taxon>
        <taxon>Mucoromycota</taxon>
        <taxon>Glomeromycotina</taxon>
        <taxon>Glomeromycetes</taxon>
        <taxon>Glomerales</taxon>
        <taxon>Glomeraceae</taxon>
        <taxon>Rhizophagus</taxon>
    </lineage>
</organism>